<keyword evidence="2" id="KW-0238">DNA-binding</keyword>
<evidence type="ECO:0000256" key="1">
    <source>
        <dbReference type="ARBA" id="ARBA00023015"/>
    </source>
</evidence>
<name>A0ABQ1UFD7_9NOCA</name>
<dbReference type="SUPFAM" id="SSF46689">
    <property type="entry name" value="Homeodomain-like"/>
    <property type="match status" value="1"/>
</dbReference>
<evidence type="ECO:0000256" key="3">
    <source>
        <dbReference type="ARBA" id="ARBA00023163"/>
    </source>
</evidence>
<dbReference type="PANTHER" id="PTHR46796">
    <property type="entry name" value="HTH-TYPE TRANSCRIPTIONAL ACTIVATOR RHAS-RELATED"/>
    <property type="match status" value="1"/>
</dbReference>
<dbReference type="Pfam" id="PF12833">
    <property type="entry name" value="HTH_18"/>
    <property type="match status" value="1"/>
</dbReference>
<keyword evidence="1" id="KW-0805">Transcription regulation</keyword>
<dbReference type="InterPro" id="IPR046532">
    <property type="entry name" value="DUF6597"/>
</dbReference>
<dbReference type="SMART" id="SM00342">
    <property type="entry name" value="HTH_ARAC"/>
    <property type="match status" value="1"/>
</dbReference>
<keyword evidence="3" id="KW-0804">Transcription</keyword>
<dbReference type="RefSeq" id="WP_188487290.1">
    <property type="nucleotide sequence ID" value="NZ_BMCS01000001.1"/>
</dbReference>
<proteinExistence type="predicted"/>
<organism evidence="5 6">
    <name type="scientific">Williamsia phyllosphaerae</name>
    <dbReference type="NCBI Taxonomy" id="885042"/>
    <lineage>
        <taxon>Bacteria</taxon>
        <taxon>Bacillati</taxon>
        <taxon>Actinomycetota</taxon>
        <taxon>Actinomycetes</taxon>
        <taxon>Mycobacteriales</taxon>
        <taxon>Nocardiaceae</taxon>
        <taxon>Williamsia</taxon>
    </lineage>
</organism>
<dbReference type="InterPro" id="IPR018062">
    <property type="entry name" value="HTH_AraC-typ_CS"/>
</dbReference>
<evidence type="ECO:0000313" key="5">
    <source>
        <dbReference type="EMBL" id="GGF15252.1"/>
    </source>
</evidence>
<dbReference type="InterPro" id="IPR009057">
    <property type="entry name" value="Homeodomain-like_sf"/>
</dbReference>
<comment type="caution">
    <text evidence="5">The sequence shown here is derived from an EMBL/GenBank/DDBJ whole genome shotgun (WGS) entry which is preliminary data.</text>
</comment>
<feature type="domain" description="HTH araC/xylS-type" evidence="4">
    <location>
        <begin position="176"/>
        <end position="267"/>
    </location>
</feature>
<evidence type="ECO:0000313" key="6">
    <source>
        <dbReference type="Proteomes" id="UP000632454"/>
    </source>
</evidence>
<dbReference type="InterPro" id="IPR050204">
    <property type="entry name" value="AraC_XylS_family_regulators"/>
</dbReference>
<evidence type="ECO:0000256" key="2">
    <source>
        <dbReference type="ARBA" id="ARBA00023125"/>
    </source>
</evidence>
<keyword evidence="6" id="KW-1185">Reference proteome</keyword>
<dbReference type="PROSITE" id="PS01124">
    <property type="entry name" value="HTH_ARAC_FAMILY_2"/>
    <property type="match status" value="1"/>
</dbReference>
<dbReference type="PROSITE" id="PS00041">
    <property type="entry name" value="HTH_ARAC_FAMILY_1"/>
    <property type="match status" value="1"/>
</dbReference>
<evidence type="ECO:0000259" key="4">
    <source>
        <dbReference type="PROSITE" id="PS01124"/>
    </source>
</evidence>
<dbReference type="EMBL" id="BMCS01000001">
    <property type="protein sequence ID" value="GGF15252.1"/>
    <property type="molecule type" value="Genomic_DNA"/>
</dbReference>
<dbReference type="Pfam" id="PF20240">
    <property type="entry name" value="DUF6597"/>
    <property type="match status" value="1"/>
</dbReference>
<dbReference type="Proteomes" id="UP000632454">
    <property type="component" value="Unassembled WGS sequence"/>
</dbReference>
<protein>
    <submittedName>
        <fullName evidence="5">AraC family transcriptional regulator</fullName>
    </submittedName>
</protein>
<dbReference type="Gene3D" id="1.10.10.60">
    <property type="entry name" value="Homeodomain-like"/>
    <property type="match status" value="1"/>
</dbReference>
<accession>A0ABQ1UFD7</accession>
<gene>
    <name evidence="5" type="ORF">GCM10007298_09110</name>
</gene>
<dbReference type="InterPro" id="IPR018060">
    <property type="entry name" value="HTH_AraC"/>
</dbReference>
<sequence length="273" mass="29938">MTDGPELGVANRGHINAGSPATVFDRYPIGLPDLVRQVWTVRYSVPDEPLHQRVLGYPAVNVVFEPTVAALYGPQQRVGVRTLTGDGWAVGLLFRPAATPLLTDTHAVELVGAEEPISIPDHHRIAVEMSRIMDRPRDAAVDRAEITEIMRSWLEPVAEKVTEAGHLANHASQIAEMRDDILTTSALADEVHASTRTVERVVREHTGFGPKWLIECRRMQRAATTLFAHPDTALAGLAADLGFADHAHFSRRYRSIVGETPDETRRAGRAAGT</sequence>
<reference evidence="6" key="1">
    <citation type="journal article" date="2019" name="Int. J. Syst. Evol. Microbiol.">
        <title>The Global Catalogue of Microorganisms (GCM) 10K type strain sequencing project: providing services to taxonomists for standard genome sequencing and annotation.</title>
        <authorList>
            <consortium name="The Broad Institute Genomics Platform"/>
            <consortium name="The Broad Institute Genome Sequencing Center for Infectious Disease"/>
            <person name="Wu L."/>
            <person name="Ma J."/>
        </authorList>
    </citation>
    <scope>NUCLEOTIDE SEQUENCE [LARGE SCALE GENOMIC DNA]</scope>
    <source>
        <strain evidence="6">CCM 7855</strain>
    </source>
</reference>